<feature type="domain" description="Porin" evidence="2">
    <location>
        <begin position="7"/>
        <end position="304"/>
    </location>
</feature>
<dbReference type="SUPFAM" id="SSF56935">
    <property type="entry name" value="Porins"/>
    <property type="match status" value="1"/>
</dbReference>
<dbReference type="Pfam" id="PF13609">
    <property type="entry name" value="Porin_4"/>
    <property type="match status" value="1"/>
</dbReference>
<sequence>MKKLLIASTALVLTAGAAAADISISGYGRFGLGYTSADLNPTGGESSTWVEQRMRLNIVASTTSDMGVEFGAKMRMQYDDGDSAVAGNRAQFFVSYEGFYAQVGNVTTAIDEDTSGLFYATEIGLTDTGFGDSRSDFFAYESKAGNANKIGLYGKYTISGVTVEASYINPDHYDFGLAVEDESSLVVSYAAGPLTVGAGAVWNGAGIDGNDIWYLGGKYAINDMFSAGLTYIDEGEVAGLDLGSTTSIYGTYTVGALGVTAYVAQIDDYDAALVYENDTSYGVGASYDLGGGVKLLGAVHSTYDDETYAEAGVKFAF</sequence>
<dbReference type="EMBL" id="JBHUIX010000003">
    <property type="protein sequence ID" value="MFD2172864.1"/>
    <property type="molecule type" value="Genomic_DNA"/>
</dbReference>
<evidence type="ECO:0000313" key="4">
    <source>
        <dbReference type="Proteomes" id="UP001597413"/>
    </source>
</evidence>
<gene>
    <name evidence="3" type="ORF">ACFSM0_02045</name>
</gene>
<evidence type="ECO:0000313" key="3">
    <source>
        <dbReference type="EMBL" id="MFD2172864.1"/>
    </source>
</evidence>
<dbReference type="Proteomes" id="UP001597413">
    <property type="component" value="Unassembled WGS sequence"/>
</dbReference>
<name>A0ABW5A4H2_9RHOB</name>
<evidence type="ECO:0000256" key="1">
    <source>
        <dbReference type="SAM" id="SignalP"/>
    </source>
</evidence>
<organism evidence="3 4">
    <name type="scientific">Rhodobacter lacus</name>
    <dbReference type="NCBI Taxonomy" id="1641972"/>
    <lineage>
        <taxon>Bacteria</taxon>
        <taxon>Pseudomonadati</taxon>
        <taxon>Pseudomonadota</taxon>
        <taxon>Alphaproteobacteria</taxon>
        <taxon>Rhodobacterales</taxon>
        <taxon>Rhodobacter group</taxon>
        <taxon>Rhodobacter</taxon>
    </lineage>
</organism>
<protein>
    <submittedName>
        <fullName evidence="3">Porin</fullName>
    </submittedName>
</protein>
<keyword evidence="1" id="KW-0732">Signal</keyword>
<feature type="signal peptide" evidence="1">
    <location>
        <begin position="1"/>
        <end position="19"/>
    </location>
</feature>
<feature type="chain" id="PRO_5046794058" evidence="1">
    <location>
        <begin position="20"/>
        <end position="317"/>
    </location>
</feature>
<dbReference type="RefSeq" id="WP_377386405.1">
    <property type="nucleotide sequence ID" value="NZ_JBHUIX010000003.1"/>
</dbReference>
<proteinExistence type="predicted"/>
<dbReference type="InterPro" id="IPR033900">
    <property type="entry name" value="Gram_neg_porin_domain"/>
</dbReference>
<keyword evidence="4" id="KW-1185">Reference proteome</keyword>
<dbReference type="Gene3D" id="2.40.160.10">
    <property type="entry name" value="Porin"/>
    <property type="match status" value="1"/>
</dbReference>
<evidence type="ECO:0000259" key="2">
    <source>
        <dbReference type="Pfam" id="PF13609"/>
    </source>
</evidence>
<accession>A0ABW5A4H2</accession>
<dbReference type="InterPro" id="IPR023614">
    <property type="entry name" value="Porin_dom_sf"/>
</dbReference>
<reference evidence="4" key="1">
    <citation type="journal article" date="2019" name="Int. J. Syst. Evol. Microbiol.">
        <title>The Global Catalogue of Microorganisms (GCM) 10K type strain sequencing project: providing services to taxonomists for standard genome sequencing and annotation.</title>
        <authorList>
            <consortium name="The Broad Institute Genomics Platform"/>
            <consortium name="The Broad Institute Genome Sequencing Center for Infectious Disease"/>
            <person name="Wu L."/>
            <person name="Ma J."/>
        </authorList>
    </citation>
    <scope>NUCLEOTIDE SEQUENCE [LARGE SCALE GENOMIC DNA]</scope>
    <source>
        <strain evidence="4">CCUG 55131</strain>
    </source>
</reference>
<comment type="caution">
    <text evidence="3">The sequence shown here is derived from an EMBL/GenBank/DDBJ whole genome shotgun (WGS) entry which is preliminary data.</text>
</comment>